<dbReference type="SUPFAM" id="SSF49503">
    <property type="entry name" value="Cupredoxins"/>
    <property type="match status" value="1"/>
</dbReference>
<feature type="region of interest" description="Disordered" evidence="1">
    <location>
        <begin position="136"/>
        <end position="180"/>
    </location>
</feature>
<feature type="compositionally biased region" description="Low complexity" evidence="1">
    <location>
        <begin position="152"/>
        <end position="180"/>
    </location>
</feature>
<dbReference type="InterPro" id="IPR008972">
    <property type="entry name" value="Cupredoxin"/>
</dbReference>
<gene>
    <name evidence="3" type="ORF">HYFRA_00013395</name>
</gene>
<dbReference type="OrthoDB" id="2331100at2759"/>
<accession>A0A9N9LAL6</accession>
<name>A0A9N9LAL6_9HELO</name>
<dbReference type="EMBL" id="CAJVRL010000100">
    <property type="protein sequence ID" value="CAG8960572.1"/>
    <property type="molecule type" value="Genomic_DNA"/>
</dbReference>
<evidence type="ECO:0000313" key="3">
    <source>
        <dbReference type="EMBL" id="CAG8960572.1"/>
    </source>
</evidence>
<keyword evidence="4" id="KW-1185">Reference proteome</keyword>
<dbReference type="Proteomes" id="UP000696280">
    <property type="component" value="Unassembled WGS sequence"/>
</dbReference>
<evidence type="ECO:0000313" key="4">
    <source>
        <dbReference type="Proteomes" id="UP000696280"/>
    </source>
</evidence>
<dbReference type="CDD" id="cd00920">
    <property type="entry name" value="Cupredoxin"/>
    <property type="match status" value="1"/>
</dbReference>
<feature type="compositionally biased region" description="Low complexity" evidence="1">
    <location>
        <begin position="136"/>
        <end position="145"/>
    </location>
</feature>
<evidence type="ECO:0000256" key="2">
    <source>
        <dbReference type="SAM" id="SignalP"/>
    </source>
</evidence>
<evidence type="ECO:0008006" key="5">
    <source>
        <dbReference type="Google" id="ProtNLM"/>
    </source>
</evidence>
<sequence>MRYPTLSLLTLPMALGATTIIKVGDENGAIKFSPDSISIPVGGVAEFHFYPQVHSVVQGSFENPCQPLSNTSFYSGPFFTTSPQGNETTFSLSIRDEQPVYYYCGAPGHCGGGMVGIINPPTDSSRNVQAYISASTNKTTTSTSGVRGGTLGPASSASNSSTSSTPTTGGTSPTGNAPAATSSKAAGVVVESLGWGFTSLAAMLVGALMV</sequence>
<organism evidence="3 4">
    <name type="scientific">Hymenoscyphus fraxineus</name>
    <dbReference type="NCBI Taxonomy" id="746836"/>
    <lineage>
        <taxon>Eukaryota</taxon>
        <taxon>Fungi</taxon>
        <taxon>Dikarya</taxon>
        <taxon>Ascomycota</taxon>
        <taxon>Pezizomycotina</taxon>
        <taxon>Leotiomycetes</taxon>
        <taxon>Helotiales</taxon>
        <taxon>Helotiaceae</taxon>
        <taxon>Hymenoscyphus</taxon>
    </lineage>
</organism>
<keyword evidence="2" id="KW-0732">Signal</keyword>
<comment type="caution">
    <text evidence="3">The sequence shown here is derived from an EMBL/GenBank/DDBJ whole genome shotgun (WGS) entry which is preliminary data.</text>
</comment>
<dbReference type="InterPro" id="IPR052953">
    <property type="entry name" value="Ser-rich/MCO-related"/>
</dbReference>
<reference evidence="3" key="1">
    <citation type="submission" date="2021-07" db="EMBL/GenBank/DDBJ databases">
        <authorList>
            <person name="Durling M."/>
        </authorList>
    </citation>
    <scope>NUCLEOTIDE SEQUENCE</scope>
</reference>
<proteinExistence type="predicted"/>
<feature type="chain" id="PRO_5040380026" description="Phytocyanin domain-containing protein" evidence="2">
    <location>
        <begin position="17"/>
        <end position="210"/>
    </location>
</feature>
<protein>
    <recommendedName>
        <fullName evidence="5">Phytocyanin domain-containing protein</fullName>
    </recommendedName>
</protein>
<evidence type="ECO:0000256" key="1">
    <source>
        <dbReference type="SAM" id="MobiDB-lite"/>
    </source>
</evidence>
<dbReference type="PANTHER" id="PTHR34883:SF15">
    <property type="entry name" value="EXTRACELLULAR SERINE-RICH PROTEIN"/>
    <property type="match status" value="1"/>
</dbReference>
<dbReference type="PANTHER" id="PTHR34883">
    <property type="entry name" value="SERINE-RICH PROTEIN, PUTATIVE-RELATED-RELATED"/>
    <property type="match status" value="1"/>
</dbReference>
<dbReference type="Gene3D" id="2.60.40.420">
    <property type="entry name" value="Cupredoxins - blue copper proteins"/>
    <property type="match status" value="1"/>
</dbReference>
<dbReference type="AlphaFoldDB" id="A0A9N9LAL6"/>
<feature type="signal peptide" evidence="2">
    <location>
        <begin position="1"/>
        <end position="16"/>
    </location>
</feature>